<feature type="repeat" description="PPR" evidence="2">
    <location>
        <begin position="155"/>
        <end position="189"/>
    </location>
</feature>
<keyword evidence="5" id="KW-1185">Reference proteome</keyword>
<dbReference type="PROSITE" id="PS51375">
    <property type="entry name" value="PPR"/>
    <property type="match status" value="2"/>
</dbReference>
<dbReference type="InterPro" id="IPR002885">
    <property type="entry name" value="PPR_rpt"/>
</dbReference>
<reference evidence="4 5" key="1">
    <citation type="journal article" date="2015" name="Genome Biol. Evol.">
        <title>Comparative Genomics of a Bacterivorous Green Alga Reveals Evolutionary Causalities and Consequences of Phago-Mixotrophic Mode of Nutrition.</title>
        <authorList>
            <person name="Burns J.A."/>
            <person name="Paasch A."/>
            <person name="Narechania A."/>
            <person name="Kim E."/>
        </authorList>
    </citation>
    <scope>NUCLEOTIDE SEQUENCE [LARGE SCALE GENOMIC DNA]</scope>
    <source>
        <strain evidence="4 5">PLY_AMNH</strain>
    </source>
</reference>
<dbReference type="PANTHER" id="PTHR46862:SF5">
    <property type="entry name" value="OS02G0170000 PROTEIN"/>
    <property type="match status" value="1"/>
</dbReference>
<organism evidence="4 5">
    <name type="scientific">Cymbomonas tetramitiformis</name>
    <dbReference type="NCBI Taxonomy" id="36881"/>
    <lineage>
        <taxon>Eukaryota</taxon>
        <taxon>Viridiplantae</taxon>
        <taxon>Chlorophyta</taxon>
        <taxon>Pyramimonadophyceae</taxon>
        <taxon>Pyramimonadales</taxon>
        <taxon>Pyramimonadaceae</taxon>
        <taxon>Cymbomonas</taxon>
    </lineage>
</organism>
<sequence>MAETEARGDWRHSTAVIPPEEALHGLKESPEEPRSSEVAARHAEDIAEAILAASARDSIEGQLVWIGSEEVLLYVLFLLRDAGRRGFLSFLETFRWGEGGDADWGVGGVWWGEREWLDVTHYNTLISMYRRVGNYDSALRVADAMRSATPPVQPNLLTFNKLIDCCAKLSLPHDAEAFYLALKKQRLKPDYYTFSALIMAVADTSPETAIDAYNLMLEEGIAPTAPHYSALLLGQDSLDSCLEVFEEMRLQGVRPNRYVYSILIHRFALEREWLDVERLYDEAMLVLSLLGAFEAFFFVEWRFNRS</sequence>
<gene>
    <name evidence="4" type="ORF">CYMTET_36799</name>
</gene>
<dbReference type="NCBIfam" id="TIGR00756">
    <property type="entry name" value="PPR"/>
    <property type="match status" value="2"/>
</dbReference>
<feature type="region of interest" description="Disordered" evidence="3">
    <location>
        <begin position="1"/>
        <end position="39"/>
    </location>
</feature>
<feature type="compositionally biased region" description="Basic and acidic residues" evidence="3">
    <location>
        <begin position="21"/>
        <end position="39"/>
    </location>
</feature>
<evidence type="ECO:0000256" key="3">
    <source>
        <dbReference type="SAM" id="MobiDB-lite"/>
    </source>
</evidence>
<protein>
    <recommendedName>
        <fullName evidence="6">Pentacotripeptide-repeat region of PRORP domain-containing protein</fullName>
    </recommendedName>
</protein>
<dbReference type="Gene3D" id="1.25.40.10">
    <property type="entry name" value="Tetratricopeptide repeat domain"/>
    <property type="match status" value="2"/>
</dbReference>
<dbReference type="InterPro" id="IPR011990">
    <property type="entry name" value="TPR-like_helical_dom_sf"/>
</dbReference>
<feature type="compositionally biased region" description="Basic and acidic residues" evidence="3">
    <location>
        <begin position="1"/>
        <end position="12"/>
    </location>
</feature>
<dbReference type="PANTHER" id="PTHR46862">
    <property type="entry name" value="OS07G0661900 PROTEIN"/>
    <property type="match status" value="1"/>
</dbReference>
<evidence type="ECO:0008006" key="6">
    <source>
        <dbReference type="Google" id="ProtNLM"/>
    </source>
</evidence>
<dbReference type="EMBL" id="LGRX02024486">
    <property type="protein sequence ID" value="KAK3253972.1"/>
    <property type="molecule type" value="Genomic_DNA"/>
</dbReference>
<keyword evidence="1" id="KW-0677">Repeat</keyword>
<comment type="caution">
    <text evidence="4">The sequence shown here is derived from an EMBL/GenBank/DDBJ whole genome shotgun (WGS) entry which is preliminary data.</text>
</comment>
<name>A0AAE0F799_9CHLO</name>
<feature type="non-terminal residue" evidence="4">
    <location>
        <position position="306"/>
    </location>
</feature>
<dbReference type="Pfam" id="PF13812">
    <property type="entry name" value="PPR_3"/>
    <property type="match status" value="3"/>
</dbReference>
<evidence type="ECO:0000256" key="2">
    <source>
        <dbReference type="PROSITE-ProRule" id="PRU00708"/>
    </source>
</evidence>
<evidence type="ECO:0000313" key="5">
    <source>
        <dbReference type="Proteomes" id="UP001190700"/>
    </source>
</evidence>
<dbReference type="Proteomes" id="UP001190700">
    <property type="component" value="Unassembled WGS sequence"/>
</dbReference>
<feature type="repeat" description="PPR" evidence="2">
    <location>
        <begin position="118"/>
        <end position="152"/>
    </location>
</feature>
<evidence type="ECO:0000313" key="4">
    <source>
        <dbReference type="EMBL" id="KAK3253972.1"/>
    </source>
</evidence>
<proteinExistence type="predicted"/>
<accession>A0AAE0F799</accession>
<dbReference type="AlphaFoldDB" id="A0AAE0F799"/>
<evidence type="ECO:0000256" key="1">
    <source>
        <dbReference type="ARBA" id="ARBA00022737"/>
    </source>
</evidence>